<dbReference type="AlphaFoldDB" id="X1EWY5"/>
<dbReference type="PROSITE" id="PS51037">
    <property type="entry name" value="YEATS"/>
    <property type="match status" value="1"/>
</dbReference>
<comment type="caution">
    <text evidence="2">The sequence shown here is derived from an EMBL/GenBank/DDBJ whole genome shotgun (WGS) entry which is preliminary data.</text>
</comment>
<proteinExistence type="predicted"/>
<dbReference type="InterPro" id="IPR038704">
    <property type="entry name" value="YEAST_sf"/>
</dbReference>
<gene>
    <name evidence="2" type="ORF">S01H4_52501</name>
</gene>
<protein>
    <recommendedName>
        <fullName evidence="1">YEATS domain-containing protein</fullName>
    </recommendedName>
</protein>
<name>X1EWY5_9ZZZZ</name>
<dbReference type="Gene3D" id="2.60.40.1970">
    <property type="entry name" value="YEATS domain"/>
    <property type="match status" value="1"/>
</dbReference>
<dbReference type="EMBL" id="BART01030004">
    <property type="protein sequence ID" value="GAH13123.1"/>
    <property type="molecule type" value="Genomic_DNA"/>
</dbReference>
<feature type="non-terminal residue" evidence="2">
    <location>
        <position position="1"/>
    </location>
</feature>
<evidence type="ECO:0000313" key="2">
    <source>
        <dbReference type="EMBL" id="GAH13123.1"/>
    </source>
</evidence>
<organism evidence="2">
    <name type="scientific">marine sediment metagenome</name>
    <dbReference type="NCBI Taxonomy" id="412755"/>
    <lineage>
        <taxon>unclassified sequences</taxon>
        <taxon>metagenomes</taxon>
        <taxon>ecological metagenomes</taxon>
    </lineage>
</organism>
<feature type="domain" description="YEATS" evidence="1">
    <location>
        <begin position="1"/>
        <end position="60"/>
    </location>
</feature>
<accession>X1EWY5</accession>
<reference evidence="2" key="1">
    <citation type="journal article" date="2014" name="Front. Microbiol.">
        <title>High frequency of phylogenetically diverse reductive dehalogenase-homologous genes in deep subseafloor sedimentary metagenomes.</title>
        <authorList>
            <person name="Kawai M."/>
            <person name="Futagami T."/>
            <person name="Toyoda A."/>
            <person name="Takaki Y."/>
            <person name="Nishi S."/>
            <person name="Hori S."/>
            <person name="Arai W."/>
            <person name="Tsubouchi T."/>
            <person name="Morono Y."/>
            <person name="Uchiyama I."/>
            <person name="Ito T."/>
            <person name="Fujiyama A."/>
            <person name="Inagaki F."/>
            <person name="Takami H."/>
        </authorList>
    </citation>
    <scope>NUCLEOTIDE SEQUENCE</scope>
    <source>
        <strain evidence="2">Expedition CK06-06</strain>
    </source>
</reference>
<sequence>RLHKTFPNRIRIIDDRESQYALKSTGWGNFWINIIVYLMDGTEIRTKYYLDLGKPWPIDD</sequence>
<dbReference type="InterPro" id="IPR055129">
    <property type="entry name" value="YEATS_dom"/>
</dbReference>
<dbReference type="Pfam" id="PF20305">
    <property type="entry name" value="pYEATS"/>
    <property type="match status" value="1"/>
</dbReference>
<dbReference type="InterPro" id="IPR046888">
    <property type="entry name" value="pYEATS"/>
</dbReference>
<evidence type="ECO:0000259" key="1">
    <source>
        <dbReference type="PROSITE" id="PS51037"/>
    </source>
</evidence>